<evidence type="ECO:0000313" key="1">
    <source>
        <dbReference type="EMBL" id="MBB6173576.1"/>
    </source>
</evidence>
<comment type="caution">
    <text evidence="1">The sequence shown here is derived from an EMBL/GenBank/DDBJ whole genome shotgun (WGS) entry which is preliminary data.</text>
</comment>
<dbReference type="EMBL" id="JACHDS010000001">
    <property type="protein sequence ID" value="MBB6173576.1"/>
    <property type="molecule type" value="Genomic_DNA"/>
</dbReference>
<accession>A0A7W9YLW0</accession>
<evidence type="ECO:0000313" key="2">
    <source>
        <dbReference type="Proteomes" id="UP000546642"/>
    </source>
</evidence>
<reference evidence="1 2" key="1">
    <citation type="submission" date="2020-08" db="EMBL/GenBank/DDBJ databases">
        <title>Sequencing the genomes of 1000 actinobacteria strains.</title>
        <authorList>
            <person name="Klenk H.-P."/>
        </authorList>
    </citation>
    <scope>NUCLEOTIDE SEQUENCE [LARGE SCALE GENOMIC DNA]</scope>
    <source>
        <strain evidence="1 2">DSM 46659</strain>
    </source>
</reference>
<sequence length="559" mass="60401">MVLSPVTASRCRAPDGRDVPWVGFFTGHRVLDEPRIAECAERLLGMDLGGVEQAVGTELRPYRAATGAQRGPALLLHSATPMLRAFEGDLDAVANGDPPHDSSTYVEARSVFFCTADDLCVGRTAPWAEAAELRGVPAVDVGGVDHYYLIHALLLLAEAHEDGADTRLGRVVDWLRAHPGAVVRLYALDVETQILLLWLRRTTGLPTLTTDANSTVVSTRWNRKSHIHPTVAAALGLPEPMLRLPAEHLLDAEQRRSEAHLRLGLRLPVLPGYTVPRAGVTTHDFVRGVLTAADLLRHRYGLRTAALKPSDSADGARIIGRLDLRDTDRLAAEAAAAHVRGDDHILEAWVTFHTVTLDGARLPVAPSGHIRDGHLADGLTLQLLDGYSWRGNIYLDEEGWTGLGLPGATYRTIRASLDAVRSAFQGHRSIADGSHRGLVRGGVDFAVGRLGGRFGASPVVGAIDFNLSSNGGETLRAFQDIARRQGIPERYAATRIFHPPRTQTLRRMRHTAAALTPPEGMMEAIACIPRRWGMVAATGDGPERAVRRVGAMVAASTTP</sequence>
<gene>
    <name evidence="1" type="ORF">HNR23_003636</name>
</gene>
<name>A0A7W9YLW0_9ACTN</name>
<organism evidence="1 2">
    <name type="scientific">Nocardiopsis mwathae</name>
    <dbReference type="NCBI Taxonomy" id="1472723"/>
    <lineage>
        <taxon>Bacteria</taxon>
        <taxon>Bacillati</taxon>
        <taxon>Actinomycetota</taxon>
        <taxon>Actinomycetes</taxon>
        <taxon>Streptosporangiales</taxon>
        <taxon>Nocardiopsidaceae</taxon>
        <taxon>Nocardiopsis</taxon>
    </lineage>
</organism>
<dbReference type="AlphaFoldDB" id="A0A7W9YLW0"/>
<keyword evidence="2" id="KW-1185">Reference proteome</keyword>
<dbReference type="Proteomes" id="UP000546642">
    <property type="component" value="Unassembled WGS sequence"/>
</dbReference>
<dbReference type="RefSeq" id="WP_221308163.1">
    <property type="nucleotide sequence ID" value="NZ_JACHDS010000001.1"/>
</dbReference>
<protein>
    <submittedName>
        <fullName evidence="1">Uncharacterized protein</fullName>
    </submittedName>
</protein>
<proteinExistence type="predicted"/>